<evidence type="ECO:0000313" key="2">
    <source>
        <dbReference type="EMBL" id="MET4756029.1"/>
    </source>
</evidence>
<reference evidence="2 3" key="1">
    <citation type="submission" date="2024-06" db="EMBL/GenBank/DDBJ databases">
        <title>Genomic Encyclopedia of Type Strains, Phase V (KMG-V): Genome sequencing to study the core and pangenomes of soil and plant-associated prokaryotes.</title>
        <authorList>
            <person name="Whitman W."/>
        </authorList>
    </citation>
    <scope>NUCLEOTIDE SEQUENCE [LARGE SCALE GENOMIC DNA]</scope>
    <source>
        <strain evidence="2 3">NE40</strain>
    </source>
</reference>
<dbReference type="EMBL" id="JBEWTB010000002">
    <property type="protein sequence ID" value="MET4756029.1"/>
    <property type="molecule type" value="Genomic_DNA"/>
</dbReference>
<sequence length="63" mass="7196">MQLKQKIMFFRYNPVPASDSSPGSSLDSSSGETVVSKDRRTLAIHVHRYNIHRNNIQLPADRQ</sequence>
<dbReference type="Proteomes" id="UP001549366">
    <property type="component" value="Unassembled WGS sequence"/>
</dbReference>
<protein>
    <submittedName>
        <fullName evidence="2">Uncharacterized protein</fullName>
    </submittedName>
</protein>
<accession>A0ABV2SG16</accession>
<evidence type="ECO:0000256" key="1">
    <source>
        <dbReference type="SAM" id="MobiDB-lite"/>
    </source>
</evidence>
<comment type="caution">
    <text evidence="2">The sequence shown here is derived from an EMBL/GenBank/DDBJ whole genome shotgun (WGS) entry which is preliminary data.</text>
</comment>
<proteinExistence type="predicted"/>
<name>A0ABV2SG16_9GAMM</name>
<keyword evidence="3" id="KW-1185">Reference proteome</keyword>
<gene>
    <name evidence="2" type="ORF">V5J35_001221</name>
</gene>
<feature type="compositionally biased region" description="Low complexity" evidence="1">
    <location>
        <begin position="18"/>
        <end position="31"/>
    </location>
</feature>
<organism evidence="2 3">
    <name type="scientific">Endozoicomonas lisbonensis</name>
    <dbReference type="NCBI Taxonomy" id="3120522"/>
    <lineage>
        <taxon>Bacteria</taxon>
        <taxon>Pseudomonadati</taxon>
        <taxon>Pseudomonadota</taxon>
        <taxon>Gammaproteobacteria</taxon>
        <taxon>Oceanospirillales</taxon>
        <taxon>Endozoicomonadaceae</taxon>
        <taxon>Endozoicomonas</taxon>
    </lineage>
</organism>
<feature type="region of interest" description="Disordered" evidence="1">
    <location>
        <begin position="13"/>
        <end position="36"/>
    </location>
</feature>
<evidence type="ECO:0000313" key="3">
    <source>
        <dbReference type="Proteomes" id="UP001549366"/>
    </source>
</evidence>